<comment type="caution">
    <text evidence="2">The sequence shown here is derived from an EMBL/GenBank/DDBJ whole genome shotgun (WGS) entry which is preliminary data.</text>
</comment>
<dbReference type="Proteomes" id="UP000305874">
    <property type="component" value="Unassembled WGS sequence"/>
</dbReference>
<keyword evidence="1" id="KW-0472">Membrane</keyword>
<name>A0A5S3Z5Y1_9GAMM</name>
<dbReference type="EMBL" id="PNCG01000009">
    <property type="protein sequence ID" value="TMP87265.1"/>
    <property type="molecule type" value="Genomic_DNA"/>
</dbReference>
<dbReference type="AlphaFoldDB" id="A0A5S3Z5Y1"/>
<dbReference type="RefSeq" id="WP_138547994.1">
    <property type="nucleotide sequence ID" value="NZ_PNCG01000009.1"/>
</dbReference>
<proteinExistence type="predicted"/>
<keyword evidence="1" id="KW-1133">Transmembrane helix</keyword>
<feature type="transmembrane region" description="Helical" evidence="1">
    <location>
        <begin position="119"/>
        <end position="142"/>
    </location>
</feature>
<reference evidence="3" key="2">
    <citation type="submission" date="2019-06" db="EMBL/GenBank/DDBJ databases">
        <title>Co-occurence of chitin degradation, pigmentation and bioactivity in marine Pseudoalteromonas.</title>
        <authorList>
            <person name="Sonnenschein E.C."/>
            <person name="Bech P.K."/>
        </authorList>
    </citation>
    <scope>NUCLEOTIDE SEQUENCE [LARGE SCALE GENOMIC DNA]</scope>
    <source>
        <strain evidence="3">S2897</strain>
    </source>
</reference>
<organism evidence="2 3">
    <name type="scientific">Pseudoalteromonas ruthenica</name>
    <dbReference type="NCBI Taxonomy" id="151081"/>
    <lineage>
        <taxon>Bacteria</taxon>
        <taxon>Pseudomonadati</taxon>
        <taxon>Pseudomonadota</taxon>
        <taxon>Gammaproteobacteria</taxon>
        <taxon>Alteromonadales</taxon>
        <taxon>Pseudoalteromonadaceae</taxon>
        <taxon>Pseudoalteromonas</taxon>
    </lineage>
</organism>
<keyword evidence="1" id="KW-0812">Transmembrane</keyword>
<feature type="transmembrane region" description="Helical" evidence="1">
    <location>
        <begin position="154"/>
        <end position="176"/>
    </location>
</feature>
<evidence type="ECO:0000313" key="3">
    <source>
        <dbReference type="Proteomes" id="UP000305874"/>
    </source>
</evidence>
<evidence type="ECO:0000313" key="2">
    <source>
        <dbReference type="EMBL" id="TMP87265.1"/>
    </source>
</evidence>
<reference evidence="2 3" key="1">
    <citation type="submission" date="2017-12" db="EMBL/GenBank/DDBJ databases">
        <authorList>
            <person name="Paulsen S."/>
            <person name="Gram L.K."/>
        </authorList>
    </citation>
    <scope>NUCLEOTIDE SEQUENCE [LARGE SCALE GENOMIC DNA]</scope>
    <source>
        <strain evidence="2 3">S2897</strain>
    </source>
</reference>
<accession>A0A5S3Z5Y1</accession>
<protein>
    <submittedName>
        <fullName evidence="2">Uncharacterized protein</fullName>
    </submittedName>
</protein>
<gene>
    <name evidence="2" type="ORF">CWC05_09235</name>
</gene>
<evidence type="ECO:0000256" key="1">
    <source>
        <dbReference type="SAM" id="Phobius"/>
    </source>
</evidence>
<sequence length="204" mass="23448">MELIIKAVSFFGSLIAIWRVFFSMKKASQKQLKDDFQFAKGFLPEADSMHQYTKIKGYQALAGSESVYANEVEYILTLENPVQCLKDFVLSKQLFQRDKYTTSFKFKFRGRYALKPYRTILAIWYFFWYVVTAFIAVSPLILPGFITSGIEQGAIYAMFTLPLGGFYAWLSLTALLKLVRAKRLMDTQARRVSPFENHSSSGKS</sequence>
<feature type="transmembrane region" description="Helical" evidence="1">
    <location>
        <begin position="6"/>
        <end position="22"/>
    </location>
</feature>